<evidence type="ECO:0000313" key="2">
    <source>
        <dbReference type="Proteomes" id="UP001056120"/>
    </source>
</evidence>
<sequence length="429" mass="49407">MEKSQQLKKKDDDLDDDKEGGDEEESNNEVEEEDDDDKEGDKEEHNEGEEEENEDAKSENDKGADDMDHDDVGEEEVENQEVEKVCKGMEQGEYEVCKGIKEGEEDVKETIVQQNVEVESEVVEDEVVEDEVVEENVVEDEVVEDEVVEDEVVANKENEEVVSDAVVVENILDDEVDNENVVKDATPKDKNKGGAAYEKVNESGGDENQDHRMKNMKKRKTKLFEANVGYTMPSLNRMGDERLLKELDNLKRLVRVREHKGIEKDDNDVDTLLTLKSPYVKRKVAMGEKITKSEALVTNYIFQATDAERYRKEAQTPNSDFMRKTVCAYLDSIGCNIWKTMELSEINRVEMTWRTLDNKVDCRIFAMRHMETFTGQLHSNVALIQKKSWKNILDRSQNSEFSKSMEGKKQDPKRDLFKELMARQDETFG</sequence>
<evidence type="ECO:0000313" key="1">
    <source>
        <dbReference type="EMBL" id="KAI3774190.1"/>
    </source>
</evidence>
<accession>A0ACB9FTN1</accession>
<dbReference type="EMBL" id="CM042033">
    <property type="protein sequence ID" value="KAI3774190.1"/>
    <property type="molecule type" value="Genomic_DNA"/>
</dbReference>
<dbReference type="Proteomes" id="UP001056120">
    <property type="component" value="Linkage Group LG16"/>
</dbReference>
<reference evidence="2" key="1">
    <citation type="journal article" date="2022" name="Mol. Ecol. Resour.">
        <title>The genomes of chicory, endive, great burdock and yacon provide insights into Asteraceae palaeo-polyploidization history and plant inulin production.</title>
        <authorList>
            <person name="Fan W."/>
            <person name="Wang S."/>
            <person name="Wang H."/>
            <person name="Wang A."/>
            <person name="Jiang F."/>
            <person name="Liu H."/>
            <person name="Zhao H."/>
            <person name="Xu D."/>
            <person name="Zhang Y."/>
        </authorList>
    </citation>
    <scope>NUCLEOTIDE SEQUENCE [LARGE SCALE GENOMIC DNA]</scope>
    <source>
        <strain evidence="2">cv. Yunnan</strain>
    </source>
</reference>
<gene>
    <name evidence="1" type="ORF">L1987_48735</name>
</gene>
<protein>
    <submittedName>
        <fullName evidence="1">Uncharacterized protein</fullName>
    </submittedName>
</protein>
<organism evidence="1 2">
    <name type="scientific">Smallanthus sonchifolius</name>
    <dbReference type="NCBI Taxonomy" id="185202"/>
    <lineage>
        <taxon>Eukaryota</taxon>
        <taxon>Viridiplantae</taxon>
        <taxon>Streptophyta</taxon>
        <taxon>Embryophyta</taxon>
        <taxon>Tracheophyta</taxon>
        <taxon>Spermatophyta</taxon>
        <taxon>Magnoliopsida</taxon>
        <taxon>eudicotyledons</taxon>
        <taxon>Gunneridae</taxon>
        <taxon>Pentapetalae</taxon>
        <taxon>asterids</taxon>
        <taxon>campanulids</taxon>
        <taxon>Asterales</taxon>
        <taxon>Asteraceae</taxon>
        <taxon>Asteroideae</taxon>
        <taxon>Heliantheae alliance</taxon>
        <taxon>Millerieae</taxon>
        <taxon>Smallanthus</taxon>
    </lineage>
</organism>
<keyword evidence="2" id="KW-1185">Reference proteome</keyword>
<name>A0ACB9FTN1_9ASTR</name>
<proteinExistence type="predicted"/>
<comment type="caution">
    <text evidence="1">The sequence shown here is derived from an EMBL/GenBank/DDBJ whole genome shotgun (WGS) entry which is preliminary data.</text>
</comment>
<reference evidence="1 2" key="2">
    <citation type="journal article" date="2022" name="Mol. Ecol. Resour.">
        <title>The genomes of chicory, endive, great burdock and yacon provide insights into Asteraceae paleo-polyploidization history and plant inulin production.</title>
        <authorList>
            <person name="Fan W."/>
            <person name="Wang S."/>
            <person name="Wang H."/>
            <person name="Wang A."/>
            <person name="Jiang F."/>
            <person name="Liu H."/>
            <person name="Zhao H."/>
            <person name="Xu D."/>
            <person name="Zhang Y."/>
        </authorList>
    </citation>
    <scope>NUCLEOTIDE SEQUENCE [LARGE SCALE GENOMIC DNA]</scope>
    <source>
        <strain evidence="2">cv. Yunnan</strain>
        <tissue evidence="1">Leaves</tissue>
    </source>
</reference>